<sequence length="775" mass="78616">MTVSSTTNKSGPYLGNGSTVEFDYEFRILDPSHLTVIMTQSGVDTIVSPSDYTVAGVGASGGGSLTFLVAPVTGQSITIVRNAPFTQPTDLENQGAYYAETVEGALDLGVMRDQQLAEGLSRAVQIPIGADPSALTGLIEDIIRLSDSADEIDTVAGIAANVTTVAGIAANVTTVAGIAADVTTVAGIAADVTAVADIAADVTVAADNIAAIVAAPGHAAAAIAAEDGAEAAQAAAEAAAASVSLPDPVSSTFLQRNAENTSYETKTPAQVYSALVFSSFEAKNYGATGDGVTNDTAAVQAAIDACNAAGGGNVLLQAGTFLVSVTSGAVALWAKTGVQIVGAGVDATIIKLADAGEAHVVNAVSGTNNWSLRDMTIDGNRDNQISSGYHCVRLAGCENVLLDNLIIKNAHHYNIGLQGGTNNNIRIQNIRMQGSGGDAVDIKTIGSVTSGLATNAGVSLHNIFIESFGVDAAIVAASPQAGIDIRGPVHLSNIVVAGVSNNKLGVRFRWGESEDAINYPNGRGGARSAMSNFFVSGDGGGTGVAIEHYYVHVANGQVEAVAVGVDVYQRECTVSDVDAVGCPVAFRANSATTLLTDADNTLFANCFSRSATTVAFDLESDRNTLVGCASRSAGIAVRVNAGSDDNVIVGGGHSSATTALLNDGARTIVNGVSLLPNLGVAARTVTADTTLLSQDEYIINNKSGSSHTMTLPDAAKNGGRSITITNYQAQTVVSASSNVVPITGGAAGTAILPATAGKWVELRSNAVNWLIVKGN</sequence>
<dbReference type="InterPro" id="IPR012334">
    <property type="entry name" value="Pectin_lyas_fold"/>
</dbReference>
<dbReference type="Proteomes" id="UP000587524">
    <property type="component" value="Unassembled WGS sequence"/>
</dbReference>
<organism evidence="2 3">
    <name type="scientific">Aminobacter ciceronei</name>
    <dbReference type="NCBI Taxonomy" id="150723"/>
    <lineage>
        <taxon>Bacteria</taxon>
        <taxon>Pseudomonadati</taxon>
        <taxon>Pseudomonadota</taxon>
        <taxon>Alphaproteobacteria</taxon>
        <taxon>Hyphomicrobiales</taxon>
        <taxon>Phyllobacteriaceae</taxon>
        <taxon>Aminobacter</taxon>
    </lineage>
</organism>
<dbReference type="InterPro" id="IPR006626">
    <property type="entry name" value="PbH1"/>
</dbReference>
<reference evidence="2 3" key="1">
    <citation type="submission" date="2020-08" db="EMBL/GenBank/DDBJ databases">
        <title>Genomic Encyclopedia of Type Strains, Phase IV (KMG-IV): sequencing the most valuable type-strain genomes for metagenomic binning, comparative biology and taxonomic classification.</title>
        <authorList>
            <person name="Goeker M."/>
        </authorList>
    </citation>
    <scope>NUCLEOTIDE SEQUENCE [LARGE SCALE GENOMIC DNA]</scope>
    <source>
        <strain evidence="2 3">DSM 17455</strain>
    </source>
</reference>
<feature type="domain" description="Rhamnogalacturonase A/B/Epimerase-like pectate lyase" evidence="1">
    <location>
        <begin position="281"/>
        <end position="464"/>
    </location>
</feature>
<evidence type="ECO:0000313" key="3">
    <source>
        <dbReference type="Proteomes" id="UP000587524"/>
    </source>
</evidence>
<dbReference type="InterPro" id="IPR011050">
    <property type="entry name" value="Pectin_lyase_fold/virulence"/>
</dbReference>
<evidence type="ECO:0000313" key="2">
    <source>
        <dbReference type="EMBL" id="MBA9018566.1"/>
    </source>
</evidence>
<dbReference type="InterPro" id="IPR024535">
    <property type="entry name" value="RHGA/B-epi-like_pectate_lyase"/>
</dbReference>
<dbReference type="Gene3D" id="2.160.20.10">
    <property type="entry name" value="Single-stranded right-handed beta-helix, Pectin lyase-like"/>
    <property type="match status" value="1"/>
</dbReference>
<name>A0ABR6C0W3_9HYPH</name>
<dbReference type="Pfam" id="PF12708">
    <property type="entry name" value="Pect-lyase_RHGA_epim"/>
    <property type="match status" value="1"/>
</dbReference>
<gene>
    <name evidence="2" type="ORF">HNQ97_000552</name>
</gene>
<dbReference type="EMBL" id="JACJHZ010000002">
    <property type="protein sequence ID" value="MBA9018566.1"/>
    <property type="molecule type" value="Genomic_DNA"/>
</dbReference>
<dbReference type="RefSeq" id="WP_182573414.1">
    <property type="nucleotide sequence ID" value="NZ_JACJHY010000002.1"/>
</dbReference>
<accession>A0ABR6C0W3</accession>
<proteinExistence type="predicted"/>
<comment type="caution">
    <text evidence="2">The sequence shown here is derived from an EMBL/GenBank/DDBJ whole genome shotgun (WGS) entry which is preliminary data.</text>
</comment>
<keyword evidence="3" id="KW-1185">Reference proteome</keyword>
<dbReference type="SMART" id="SM00710">
    <property type="entry name" value="PbH1"/>
    <property type="match status" value="5"/>
</dbReference>
<evidence type="ECO:0000259" key="1">
    <source>
        <dbReference type="Pfam" id="PF12708"/>
    </source>
</evidence>
<dbReference type="SUPFAM" id="SSF51126">
    <property type="entry name" value="Pectin lyase-like"/>
    <property type="match status" value="1"/>
</dbReference>
<protein>
    <recommendedName>
        <fullName evidence="1">Rhamnogalacturonase A/B/Epimerase-like pectate lyase domain-containing protein</fullName>
    </recommendedName>
</protein>